<sequence length="98" mass="11160">MSPYALVLPLLLSATQDPMRVLDGNAREQQAVRQAVQQGRYVPLETVVRDALKRYPGKLLEVELDDDTYEIEILAPNGKVMELDYDARNGRLLKMEED</sequence>
<evidence type="ECO:0000313" key="2">
    <source>
        <dbReference type="EMBL" id="WNH53764.1"/>
    </source>
</evidence>
<dbReference type="Pfam" id="PF03413">
    <property type="entry name" value="PepSY"/>
    <property type="match status" value="1"/>
</dbReference>
<keyword evidence="3" id="KW-1185">Reference proteome</keyword>
<protein>
    <submittedName>
        <fullName evidence="2">PepSY domain-containing protein</fullName>
    </submittedName>
</protein>
<reference evidence="2 3" key="1">
    <citation type="submission" date="2022-12" db="EMBL/GenBank/DDBJ databases">
        <title>Two new species, Stenotrophomonas aracearum and Stenotrophomonas oahuensis, isolated from Anthurium (Araceae family) in Hawaii.</title>
        <authorList>
            <person name="Chunag S.C."/>
            <person name="Dobhal S."/>
            <person name="Alvarez A."/>
            <person name="Arif M."/>
        </authorList>
    </citation>
    <scope>NUCLEOTIDE SEQUENCE [LARGE SCALE GENOMIC DNA]</scope>
    <source>
        <strain evidence="2 3">A5586</strain>
    </source>
</reference>
<dbReference type="RefSeq" id="WP_425508720.1">
    <property type="nucleotide sequence ID" value="NZ_CP115541.1"/>
</dbReference>
<evidence type="ECO:0000313" key="3">
    <source>
        <dbReference type="Proteomes" id="UP001302072"/>
    </source>
</evidence>
<dbReference type="Proteomes" id="UP001302072">
    <property type="component" value="Chromosome"/>
</dbReference>
<feature type="domain" description="PepSY" evidence="1">
    <location>
        <begin position="42"/>
        <end position="96"/>
    </location>
</feature>
<dbReference type="InterPro" id="IPR025711">
    <property type="entry name" value="PepSY"/>
</dbReference>
<dbReference type="EMBL" id="CP115541">
    <property type="protein sequence ID" value="WNH53764.1"/>
    <property type="molecule type" value="Genomic_DNA"/>
</dbReference>
<name>A0ABY9YS48_9GAMM</name>
<accession>A0ABY9YS48</accession>
<dbReference type="Gene3D" id="3.10.450.40">
    <property type="match status" value="1"/>
</dbReference>
<proteinExistence type="predicted"/>
<gene>
    <name evidence="2" type="ORF">PDM29_05645</name>
</gene>
<evidence type="ECO:0000259" key="1">
    <source>
        <dbReference type="Pfam" id="PF03413"/>
    </source>
</evidence>
<organism evidence="2 3">
    <name type="scientific">Stenotrophomonas oahuensis</name>
    <dbReference type="NCBI Taxonomy" id="3003271"/>
    <lineage>
        <taxon>Bacteria</taxon>
        <taxon>Pseudomonadati</taxon>
        <taxon>Pseudomonadota</taxon>
        <taxon>Gammaproteobacteria</taxon>
        <taxon>Lysobacterales</taxon>
        <taxon>Lysobacteraceae</taxon>
        <taxon>Stenotrophomonas</taxon>
    </lineage>
</organism>